<dbReference type="Proteomes" id="UP001222800">
    <property type="component" value="Chromosome"/>
</dbReference>
<organism evidence="1 2">
    <name type="scientific">Tepidibacter hydrothermalis</name>
    <dbReference type="NCBI Taxonomy" id="3036126"/>
    <lineage>
        <taxon>Bacteria</taxon>
        <taxon>Bacillati</taxon>
        <taxon>Bacillota</taxon>
        <taxon>Clostridia</taxon>
        <taxon>Peptostreptococcales</taxon>
        <taxon>Peptostreptococcaceae</taxon>
        <taxon>Tepidibacter</taxon>
    </lineage>
</organism>
<name>A0ABY8EDB4_9FIRM</name>
<proteinExistence type="predicted"/>
<protein>
    <submittedName>
        <fullName evidence="1">Uncharacterized protein</fullName>
    </submittedName>
</protein>
<evidence type="ECO:0000313" key="2">
    <source>
        <dbReference type="Proteomes" id="UP001222800"/>
    </source>
</evidence>
<gene>
    <name evidence="1" type="ORF">P4S50_14440</name>
</gene>
<reference evidence="1 2" key="1">
    <citation type="submission" date="2023-03" db="EMBL/GenBank/DDBJ databases">
        <title>Complete genome sequence of Tepidibacter sp. SWIR-1, isolated from a deep-sea hydrothermal vent.</title>
        <authorList>
            <person name="Li X."/>
        </authorList>
    </citation>
    <scope>NUCLEOTIDE SEQUENCE [LARGE SCALE GENOMIC DNA]</scope>
    <source>
        <strain evidence="1 2">SWIR-1</strain>
    </source>
</reference>
<dbReference type="RefSeq" id="WP_277731504.1">
    <property type="nucleotide sequence ID" value="NZ_CP120733.1"/>
</dbReference>
<evidence type="ECO:0000313" key="1">
    <source>
        <dbReference type="EMBL" id="WFD09574.1"/>
    </source>
</evidence>
<accession>A0ABY8EDB4</accession>
<keyword evidence="2" id="KW-1185">Reference proteome</keyword>
<dbReference type="EMBL" id="CP120733">
    <property type="protein sequence ID" value="WFD09574.1"/>
    <property type="molecule type" value="Genomic_DNA"/>
</dbReference>
<sequence length="272" mass="31812">MGSIDKKYEFVITKFLARYNYDAVLDILEELGIENGDLHILVSYCKSSVNFDFRTAVKKLDMLTPQIKNRKDVKKLRNNSIDLLDGEVAAIFSEFIENIKIKLINEEYIDFLGRIYRLKEALFKYVFVQSQSNKTKISMIGYMVSKKNILNILKKKYNIYTSNLTYGITRYINKNMRKTKKIAKVLEILNSEKLENLIRLRNECPVGHGFKGVSKEDIEHIYGKPFEVVDDFITACEKLDVDIKFDKYDDINNIIIELLSKYIRDKGDVCYE</sequence>